<dbReference type="Proteomes" id="UP000218387">
    <property type="component" value="Chromosome"/>
</dbReference>
<sequence>MYNILESKFAETLAKEGREVNIGDKTITGFFRRVADGKNESGYTLFYTAQSNNVPQGAILSFGAENYMCVNKENNPLETTVYNKYMLERCNYTVKWNLSCSILETPAIVDTGAQTFKGSGVLIVDGPIMLTIEDTPEARKIEPNQRFLIGGGNPFKVVARIFMNGKCYITGNADTLDPKDDLENEIANGLDCNPPTPPEPSEITYTVNPQDITEIAIGEEQIYTFKKWGDSVELPSAWDFSASGPAEKYYKLTKLNPNQVKIECLNSTNTPLKLVATCDDGHQLTITIWLTAW</sequence>
<dbReference type="AlphaFoldDB" id="A0A4P9C4B2"/>
<reference evidence="1 2" key="1">
    <citation type="submission" date="2018-05" db="EMBL/GenBank/DDBJ databases">
        <title>Genome comparison of Eubacterium sp.</title>
        <authorList>
            <person name="Feng Y."/>
            <person name="Sanchez-Andrea I."/>
            <person name="Stams A.J.M."/>
            <person name="De Vos W.M."/>
        </authorList>
    </citation>
    <scope>NUCLEOTIDE SEQUENCE [LARGE SCALE GENOMIC DNA]</scope>
    <source>
        <strain evidence="1 2">YI</strain>
    </source>
</reference>
<gene>
    <name evidence="1" type="ORF">CPZ25_001985</name>
</gene>
<proteinExistence type="predicted"/>
<organism evidence="1 2">
    <name type="scientific">Eubacterium maltosivorans</name>
    <dbReference type="NCBI Taxonomy" id="2041044"/>
    <lineage>
        <taxon>Bacteria</taxon>
        <taxon>Bacillati</taxon>
        <taxon>Bacillota</taxon>
        <taxon>Clostridia</taxon>
        <taxon>Eubacteriales</taxon>
        <taxon>Eubacteriaceae</taxon>
        <taxon>Eubacterium</taxon>
    </lineage>
</organism>
<dbReference type="RefSeq" id="WP_096919508.1">
    <property type="nucleotide sequence ID" value="NZ_CP029487.1"/>
</dbReference>
<name>A0A4P9C4B2_EUBML</name>
<protein>
    <submittedName>
        <fullName evidence="1">Uncharacterized protein</fullName>
    </submittedName>
</protein>
<evidence type="ECO:0000313" key="1">
    <source>
        <dbReference type="EMBL" id="QCT70130.1"/>
    </source>
</evidence>
<dbReference type="EMBL" id="CP029487">
    <property type="protein sequence ID" value="QCT70130.1"/>
    <property type="molecule type" value="Genomic_DNA"/>
</dbReference>
<keyword evidence="2" id="KW-1185">Reference proteome</keyword>
<evidence type="ECO:0000313" key="2">
    <source>
        <dbReference type="Proteomes" id="UP000218387"/>
    </source>
</evidence>
<dbReference type="KEGG" id="emt:CPZ25_001985"/>
<accession>A0A4P9C4B2</accession>